<dbReference type="EMBL" id="CAVMJV010000032">
    <property type="protein sequence ID" value="CAK5077621.1"/>
    <property type="molecule type" value="Genomic_DNA"/>
</dbReference>
<evidence type="ECO:0000313" key="2">
    <source>
        <dbReference type="Proteomes" id="UP001497535"/>
    </source>
</evidence>
<protein>
    <submittedName>
        <fullName evidence="1">Uncharacterized protein</fullName>
    </submittedName>
</protein>
<name>A0ACB0ZF71_MELEN</name>
<reference evidence="1" key="1">
    <citation type="submission" date="2023-11" db="EMBL/GenBank/DDBJ databases">
        <authorList>
            <person name="Poullet M."/>
        </authorList>
    </citation>
    <scope>NUCLEOTIDE SEQUENCE</scope>
    <source>
        <strain evidence="1">E1834</strain>
    </source>
</reference>
<keyword evidence="2" id="KW-1185">Reference proteome</keyword>
<evidence type="ECO:0000313" key="1">
    <source>
        <dbReference type="EMBL" id="CAK5077621.1"/>
    </source>
</evidence>
<organism evidence="1 2">
    <name type="scientific">Meloidogyne enterolobii</name>
    <name type="common">Root-knot nematode worm</name>
    <name type="synonym">Meloidogyne mayaguensis</name>
    <dbReference type="NCBI Taxonomy" id="390850"/>
    <lineage>
        <taxon>Eukaryota</taxon>
        <taxon>Metazoa</taxon>
        <taxon>Ecdysozoa</taxon>
        <taxon>Nematoda</taxon>
        <taxon>Chromadorea</taxon>
        <taxon>Rhabditida</taxon>
        <taxon>Tylenchina</taxon>
        <taxon>Tylenchomorpha</taxon>
        <taxon>Tylenchoidea</taxon>
        <taxon>Meloidogynidae</taxon>
        <taxon>Meloidogyninae</taxon>
        <taxon>Meloidogyne</taxon>
    </lineage>
</organism>
<accession>A0ACB0ZF71</accession>
<dbReference type="Proteomes" id="UP001497535">
    <property type="component" value="Unassembled WGS sequence"/>
</dbReference>
<comment type="caution">
    <text evidence="1">The sequence shown here is derived from an EMBL/GenBank/DDBJ whole genome shotgun (WGS) entry which is preliminary data.</text>
</comment>
<gene>
    <name evidence="1" type="ORF">MENTE1834_LOCUS24556</name>
</gene>
<proteinExistence type="predicted"/>
<sequence>MCPHWMHNSYSDSVTDDSGDEAVDETNNQQRFRLGLVPRGILPLPFPIDGRFRGKYSAVAVLDLRAQEEQFAILTSRPIDCVDGGRVSISYFASPGAQLSICANEQCVYPKRKRFGSQSTSEMSVALNSARPFRIRIVAERNRSFPINLINGFYEPFVLIKRIGLTKIIFNYFYFKAIQNKGFCRLKSSEEITCNLLKCLFNEEGICRYKSLFLAAGDVPFVHKKGEGKLTIFNFLKGEFTFCGYFLN</sequence>